<feature type="compositionally biased region" description="Basic and acidic residues" evidence="1">
    <location>
        <begin position="250"/>
        <end position="264"/>
    </location>
</feature>
<evidence type="ECO:0000256" key="1">
    <source>
        <dbReference type="SAM" id="MobiDB-lite"/>
    </source>
</evidence>
<feature type="compositionally biased region" description="Low complexity" evidence="1">
    <location>
        <begin position="772"/>
        <end position="784"/>
    </location>
</feature>
<evidence type="ECO:0000313" key="3">
    <source>
        <dbReference type="Proteomes" id="UP000236291"/>
    </source>
</evidence>
<feature type="region of interest" description="Disordered" evidence="1">
    <location>
        <begin position="472"/>
        <end position="735"/>
    </location>
</feature>
<feature type="region of interest" description="Disordered" evidence="1">
    <location>
        <begin position="290"/>
        <end position="452"/>
    </location>
</feature>
<feature type="region of interest" description="Disordered" evidence="1">
    <location>
        <begin position="750"/>
        <end position="846"/>
    </location>
</feature>
<feature type="compositionally biased region" description="Polar residues" evidence="1">
    <location>
        <begin position="1103"/>
        <end position="1116"/>
    </location>
</feature>
<proteinExistence type="predicted"/>
<feature type="region of interest" description="Disordered" evidence="1">
    <location>
        <begin position="1281"/>
        <end position="1300"/>
    </location>
</feature>
<feature type="compositionally biased region" description="Polar residues" evidence="1">
    <location>
        <begin position="651"/>
        <end position="664"/>
    </location>
</feature>
<feature type="compositionally biased region" description="Polar residues" evidence="1">
    <location>
        <begin position="537"/>
        <end position="550"/>
    </location>
</feature>
<comment type="caution">
    <text evidence="2">The sequence shown here is derived from an EMBL/GenBank/DDBJ whole genome shotgun (WGS) entry which is preliminary data.</text>
</comment>
<accession>A0A2K3NY40</accession>
<dbReference type="EMBL" id="ASHM01002202">
    <property type="protein sequence ID" value="PNY07947.1"/>
    <property type="molecule type" value="Genomic_DNA"/>
</dbReference>
<dbReference type="Proteomes" id="UP000236291">
    <property type="component" value="Unassembled WGS sequence"/>
</dbReference>
<feature type="compositionally biased region" description="Basic residues" evidence="1">
    <location>
        <begin position="797"/>
        <end position="809"/>
    </location>
</feature>
<reference evidence="2 3" key="2">
    <citation type="journal article" date="2017" name="Front. Plant Sci.">
        <title>Gene Classification and Mining of Molecular Markers Useful in Red Clover (Trifolium pratense) Breeding.</title>
        <authorList>
            <person name="Istvanek J."/>
            <person name="Dluhosova J."/>
            <person name="Dluhos P."/>
            <person name="Patkova L."/>
            <person name="Nedelnik J."/>
            <person name="Repkova J."/>
        </authorList>
    </citation>
    <scope>NUCLEOTIDE SEQUENCE [LARGE SCALE GENOMIC DNA]</scope>
    <source>
        <strain evidence="3">cv. Tatra</strain>
        <tissue evidence="2">Young leaves</tissue>
    </source>
</reference>
<feature type="region of interest" description="Disordered" evidence="1">
    <location>
        <begin position="914"/>
        <end position="966"/>
    </location>
</feature>
<feature type="region of interest" description="Disordered" evidence="1">
    <location>
        <begin position="155"/>
        <end position="190"/>
    </location>
</feature>
<feature type="compositionally biased region" description="Basic and acidic residues" evidence="1">
    <location>
        <begin position="551"/>
        <end position="574"/>
    </location>
</feature>
<feature type="compositionally biased region" description="Basic and acidic residues" evidence="1">
    <location>
        <begin position="1078"/>
        <end position="1088"/>
    </location>
</feature>
<feature type="compositionally biased region" description="Basic and acidic residues" evidence="1">
    <location>
        <begin position="932"/>
        <end position="946"/>
    </location>
</feature>
<feature type="compositionally biased region" description="Acidic residues" evidence="1">
    <location>
        <begin position="1190"/>
        <end position="1199"/>
    </location>
</feature>
<feature type="compositionally biased region" description="Basic and acidic residues" evidence="1">
    <location>
        <begin position="833"/>
        <end position="842"/>
    </location>
</feature>
<gene>
    <name evidence="2" type="ORF">L195_g004456</name>
</gene>
<feature type="compositionally biased region" description="Polar residues" evidence="1">
    <location>
        <begin position="421"/>
        <end position="434"/>
    </location>
</feature>
<evidence type="ECO:0000313" key="2">
    <source>
        <dbReference type="EMBL" id="PNY07947.1"/>
    </source>
</evidence>
<feature type="compositionally biased region" description="Basic and acidic residues" evidence="1">
    <location>
        <begin position="1238"/>
        <end position="1249"/>
    </location>
</feature>
<dbReference type="ExpressionAtlas" id="A0A2K3NY40">
    <property type="expression patterns" value="baseline"/>
</dbReference>
<protein>
    <submittedName>
        <fullName evidence="2">Uncharacterized protein</fullName>
    </submittedName>
</protein>
<sequence>MMTMATPNSHNPNVIFIDTNLDTHFALTVSDHDSVFDLKKIIESEHPSCFPKIGPIQIHGIKVKRNGYFYHLLDSMIVKSAFSSFNKTWYLSVDVSALEDCRQNEKLLSHVSLHQMDSIGFANNGLVDSGDNNNNAIILPCSNQLQLLENKKDEREGVSVKEAQAGVKSSGNNEVTTPLPGSIPKTDDRSHLNNEVQSLLMECEVDGLGKGNKDDCNVGVEESSISVRSEKRKRKSKRKREDAVDVGGDNSKEEIPSDQPHVSEHVEKEAVRNLETVPSLNIECIVDGSGEENKEVPSTSVPSAKRRKKSKKEKEGIVGFDNSKEVPSDHPHVLEHTEKEATKISEVVPNLSIECEVDGSGERNKDEGNVGEELPLVSVPSTKTKKKSKNKSKKKKDTVGGDNSKDNIAAVNNPADCPSEMASSFNNFQVPQSENKQDEKEEIPSDGPCASHITKKEAVKNLEMVPNLHIECEVDGSNKGSKNDSIVCEEGTFKSAPSSKNKQKSKSKRKKEDTVGGDVSKDNIVSVDNPLGHPSEKASSINNFQVPQSENKQHEKEIPFDHPRVPEHTEKSVKNLETVPNSHIECEVDGSNKGSKNDSIVCEEGTSKSAPSSKNKQKSKNKRKKEDTVGGDVSKDNIASVDNPLDYPSEKASSINNFQVPQSENKQDEKEIHVDLPRVPEHTEKSDKNLEMVPNLHIECEVDRSNPAPSAKKKRKSGRKKEDMTRDDTLKEKDVSVVVPVQHDIVVLANSSKNADKEIIKETEVLKEHQNTESNNNNTKNDGNAVSMKEASELKSPVKKKHKKSKRSLSHNSNETSKVETASQKDQAQTADGAHRERKESEDIVLSKTNLDKMEIETDACKESIQFTTKEAGNYKNQSDIEMEVQPSDANEPKDLMEDNANVVVGRCHESEVGQIKGAAEGEVPPQNDDASGMKEPVKPVKEKKEIKKVKNKGGGQTPKKDNGLVDALESETVVAKSLKATVCDAMPENTETQENPLNQTEGKVMQQEEIQGSVLSVTNKGGDFSTDNADSLEQTKTKSNAENVDEHVSKRLKKKPNNKQSSTPKGTSDMLTNGHVFDSKKECDAHKIVKAPNAHKTGQVPILSSQSDSAMSSIGENRKPRGNASVKNMDLEKQREHIPISNKKLEGSNKMVENKASKASGNYVTRVVSNSQPKKSLLEGPIFKADDSSASEDEDENKVDDSDASTRTPSDNSLVSDFDFDGYDSPGLDSQQNGTYDGKRLENDERSSLKASLLGPTKMSINRVVLSSARYKRSKLIASQLDETQSPESQEVVPDSLAM</sequence>
<feature type="compositionally biased region" description="Basic and acidic residues" evidence="1">
    <location>
        <begin position="1130"/>
        <end position="1157"/>
    </location>
</feature>
<feature type="compositionally biased region" description="Polar residues" evidence="1">
    <location>
        <begin position="1158"/>
        <end position="1175"/>
    </location>
</feature>
<feature type="compositionally biased region" description="Basic and acidic residues" evidence="1">
    <location>
        <begin position="312"/>
        <end position="343"/>
    </location>
</feature>
<feature type="compositionally biased region" description="Basic residues" evidence="1">
    <location>
        <begin position="383"/>
        <end position="396"/>
    </location>
</feature>
<feature type="region of interest" description="Disordered" evidence="1">
    <location>
        <begin position="211"/>
        <end position="264"/>
    </location>
</feature>
<feature type="compositionally biased region" description="Basic and acidic residues" evidence="1">
    <location>
        <begin position="665"/>
        <end position="690"/>
    </location>
</feature>
<feature type="compositionally biased region" description="Polar residues" evidence="1">
    <location>
        <begin position="1059"/>
        <end position="1072"/>
    </location>
</feature>
<feature type="compositionally biased region" description="Polar residues" evidence="1">
    <location>
        <begin position="167"/>
        <end position="176"/>
    </location>
</feature>
<reference evidence="2 3" key="1">
    <citation type="journal article" date="2014" name="Am. J. Bot.">
        <title>Genome assembly and annotation for red clover (Trifolium pratense; Fabaceae).</title>
        <authorList>
            <person name="Istvanek J."/>
            <person name="Jaros M."/>
            <person name="Krenek A."/>
            <person name="Repkova J."/>
        </authorList>
    </citation>
    <scope>NUCLEOTIDE SEQUENCE [LARGE SCALE GENOMIC DNA]</scope>
    <source>
        <strain evidence="3">cv. Tatra</strain>
        <tissue evidence="2">Young leaves</tissue>
    </source>
</reference>
<feature type="compositionally biased region" description="Polar residues" evidence="1">
    <location>
        <begin position="1009"/>
        <end position="1043"/>
    </location>
</feature>
<feature type="compositionally biased region" description="Polar residues" evidence="1">
    <location>
        <begin position="815"/>
        <end position="830"/>
    </location>
</feature>
<name>A0A2K3NY40_TRIPR</name>
<feature type="region of interest" description="Disordered" evidence="1">
    <location>
        <begin position="982"/>
        <end position="1255"/>
    </location>
</feature>
<feature type="compositionally biased region" description="Polar residues" evidence="1">
    <location>
        <begin position="1206"/>
        <end position="1216"/>
    </location>
</feature>
<organism evidence="2 3">
    <name type="scientific">Trifolium pratense</name>
    <name type="common">Red clover</name>
    <dbReference type="NCBI Taxonomy" id="57577"/>
    <lineage>
        <taxon>Eukaryota</taxon>
        <taxon>Viridiplantae</taxon>
        <taxon>Streptophyta</taxon>
        <taxon>Embryophyta</taxon>
        <taxon>Tracheophyta</taxon>
        <taxon>Spermatophyta</taxon>
        <taxon>Magnoliopsida</taxon>
        <taxon>eudicotyledons</taxon>
        <taxon>Gunneridae</taxon>
        <taxon>Pentapetalae</taxon>
        <taxon>rosids</taxon>
        <taxon>fabids</taxon>
        <taxon>Fabales</taxon>
        <taxon>Fabaceae</taxon>
        <taxon>Papilionoideae</taxon>
        <taxon>50 kb inversion clade</taxon>
        <taxon>NPAAA clade</taxon>
        <taxon>Hologalegina</taxon>
        <taxon>IRL clade</taxon>
        <taxon>Trifolieae</taxon>
        <taxon>Trifolium</taxon>
    </lineage>
</organism>
<feature type="compositionally biased region" description="Basic and acidic residues" evidence="1">
    <location>
        <begin position="720"/>
        <end position="735"/>
    </location>
</feature>
<feature type="compositionally biased region" description="Polar residues" evidence="1">
    <location>
        <begin position="990"/>
        <end position="1002"/>
    </location>
</feature>
<feature type="compositionally biased region" description="Basic and acidic residues" evidence="1">
    <location>
        <begin position="754"/>
        <end position="771"/>
    </location>
</feature>